<reference evidence="3" key="1">
    <citation type="submission" date="2022-10" db="EMBL/GenBank/DDBJ databases">
        <title>Tapping the CABI collections for fungal endophytes: first genome assemblies for Collariella, Neodidymelliopsis, Ascochyta clinopodiicola, Didymella pomorum, Didymosphaeria variabile, Neocosmospora piperis and Neocucurbitaria cava.</title>
        <authorList>
            <person name="Hill R."/>
        </authorList>
    </citation>
    <scope>NUCLEOTIDE SEQUENCE</scope>
    <source>
        <strain evidence="3">IMI 355082</strain>
    </source>
</reference>
<dbReference type="Proteomes" id="UP001140453">
    <property type="component" value="Unassembled WGS sequence"/>
</dbReference>
<name>A0A9W9CTS3_9PEZI</name>
<dbReference type="InterPro" id="IPR043837">
    <property type="entry name" value="Mtf2-like_C"/>
</dbReference>
<dbReference type="PANTHER" id="PTHR39468:SF1">
    <property type="entry name" value="MTF2-LIKE C-TERMINAL DOMAIN-CONTAINING PROTEIN"/>
    <property type="match status" value="1"/>
</dbReference>
<feature type="domain" description="Mtf2-like C-terminal" evidence="2">
    <location>
        <begin position="258"/>
        <end position="442"/>
    </location>
</feature>
<dbReference type="OrthoDB" id="2444174at2759"/>
<dbReference type="Pfam" id="PF19189">
    <property type="entry name" value="Mtf2"/>
    <property type="match status" value="1"/>
</dbReference>
<keyword evidence="4" id="KW-1185">Reference proteome</keyword>
<dbReference type="PANTHER" id="PTHR39468">
    <property type="entry name" value="CHROMOSOME 7, WHOLE GENOME SHOTGUN SEQUENCE"/>
    <property type="match status" value="1"/>
</dbReference>
<evidence type="ECO:0000259" key="2">
    <source>
        <dbReference type="Pfam" id="PF19189"/>
    </source>
</evidence>
<dbReference type="EMBL" id="JAPEVB010000005">
    <property type="protein sequence ID" value="KAJ4387915.1"/>
    <property type="molecule type" value="Genomic_DNA"/>
</dbReference>
<dbReference type="GO" id="GO:0005739">
    <property type="term" value="C:mitochondrion"/>
    <property type="evidence" value="ECO:0007669"/>
    <property type="project" value="InterPro"/>
</dbReference>
<dbReference type="InterPro" id="IPR040009">
    <property type="entry name" value="Mtf2/C5D6.12-like"/>
</dbReference>
<feature type="region of interest" description="Disordered" evidence="1">
    <location>
        <begin position="43"/>
        <end position="70"/>
    </location>
</feature>
<evidence type="ECO:0000313" key="3">
    <source>
        <dbReference type="EMBL" id="KAJ4387915.1"/>
    </source>
</evidence>
<dbReference type="AlphaFoldDB" id="A0A9W9CTS3"/>
<feature type="region of interest" description="Disordered" evidence="1">
    <location>
        <begin position="209"/>
        <end position="230"/>
    </location>
</feature>
<accession>A0A9W9CTS3</accession>
<comment type="caution">
    <text evidence="3">The sequence shown here is derived from an EMBL/GenBank/DDBJ whole genome shotgun (WGS) entry which is preliminary data.</text>
</comment>
<evidence type="ECO:0000256" key="1">
    <source>
        <dbReference type="SAM" id="MobiDB-lite"/>
    </source>
</evidence>
<evidence type="ECO:0000313" key="4">
    <source>
        <dbReference type="Proteomes" id="UP001140453"/>
    </source>
</evidence>
<proteinExistence type="predicted"/>
<sequence>MSNTLTPFLYQTRTLSRLAIKAARSTPSRSGIHNTSLRRRQDYNDIPFELPPDVDRKATSVHESGLSDTLTPDEREIFGNIFNEIAQHGKKPKVVVKPDTTVPTKKDPAKGAPQFLAGLIAGSTSSSSDSKKSDPISAAATANAIMEDAANRAGVTKPAGIRGLDPLSPLEATYSADEREKALLQFPPTLRKAARQAFGMFNVFEPTQTEDGGQEALGTAPDHPDPVEAVDAGRSNEKLARTIEIETQRRHERLRILARMETCVNDFELWEVMEKEVFSLVNRLGITEVPANPDFQPKKIKKRGRMKKGEAVEAEAVAEAVAIGGDKMEVPQPSAKGELDMEIYGPIYPQLLLDGLNFLGTKFARPSPYTTHLLTRVKQLGLVSYVLGVSTAFYNRLMLILWNRFGDAHGVLGLLEEMRHAGLFFDEDSFSVVSRIQTMYIQADRGERGRFVRELMGMPEYEPVVAQRLSHWAGTIDASIRERRLGKNF</sequence>
<protein>
    <recommendedName>
        <fullName evidence="2">Mtf2-like C-terminal domain-containing protein</fullName>
    </recommendedName>
</protein>
<gene>
    <name evidence="3" type="ORF">N0V93_008518</name>
</gene>
<organism evidence="3 4">
    <name type="scientific">Gnomoniopsis smithogilvyi</name>
    <dbReference type="NCBI Taxonomy" id="1191159"/>
    <lineage>
        <taxon>Eukaryota</taxon>
        <taxon>Fungi</taxon>
        <taxon>Dikarya</taxon>
        <taxon>Ascomycota</taxon>
        <taxon>Pezizomycotina</taxon>
        <taxon>Sordariomycetes</taxon>
        <taxon>Sordariomycetidae</taxon>
        <taxon>Diaporthales</taxon>
        <taxon>Gnomoniaceae</taxon>
        <taxon>Gnomoniopsis</taxon>
    </lineage>
</organism>